<name>A0ABS4H2L4_9BACL</name>
<accession>A0ABS4H2L4</accession>
<keyword evidence="4 6" id="KW-1133">Transmembrane helix</keyword>
<evidence type="ECO:0000256" key="6">
    <source>
        <dbReference type="SAM" id="Phobius"/>
    </source>
</evidence>
<dbReference type="EMBL" id="JAGGKP010000002">
    <property type="protein sequence ID" value="MBP1936779.1"/>
    <property type="molecule type" value="Genomic_DNA"/>
</dbReference>
<feature type="transmembrane region" description="Helical" evidence="6">
    <location>
        <begin position="7"/>
        <end position="24"/>
    </location>
</feature>
<sequence length="123" mass="13445">MRNLIKGALQVGVLMIFSLIMNNLAHVLHIPIPGSILGIVLIFILLETGVIRLEWIELGASWLLAELLLFFIPAAVGIMKFIPLLESEGLRILIVVAFSSVIVMVGSGLMASRIAKRKERNAS</sequence>
<evidence type="ECO:0000256" key="2">
    <source>
        <dbReference type="ARBA" id="ARBA00022475"/>
    </source>
</evidence>
<evidence type="ECO:0000256" key="3">
    <source>
        <dbReference type="ARBA" id="ARBA00022692"/>
    </source>
</evidence>
<dbReference type="PANTHER" id="PTHR33931">
    <property type="entry name" value="HOLIN-LIKE PROTEIN CIDA-RELATED"/>
    <property type="match status" value="1"/>
</dbReference>
<feature type="transmembrane region" description="Helical" evidence="6">
    <location>
        <begin position="63"/>
        <end position="84"/>
    </location>
</feature>
<dbReference type="Proteomes" id="UP001519273">
    <property type="component" value="Unassembled WGS sequence"/>
</dbReference>
<protein>
    <submittedName>
        <fullName evidence="7">Holin-like protein</fullName>
    </submittedName>
</protein>
<dbReference type="NCBIfam" id="NF002460">
    <property type="entry name" value="PRK01658.1"/>
    <property type="match status" value="1"/>
</dbReference>
<evidence type="ECO:0000256" key="4">
    <source>
        <dbReference type="ARBA" id="ARBA00022989"/>
    </source>
</evidence>
<keyword evidence="5 6" id="KW-0472">Membrane</keyword>
<gene>
    <name evidence="7" type="ORF">J2Z20_001660</name>
</gene>
<keyword evidence="8" id="KW-1185">Reference proteome</keyword>
<organism evidence="7 8">
    <name type="scientific">Paenibacillus sediminis</name>
    <dbReference type="NCBI Taxonomy" id="664909"/>
    <lineage>
        <taxon>Bacteria</taxon>
        <taxon>Bacillati</taxon>
        <taxon>Bacillota</taxon>
        <taxon>Bacilli</taxon>
        <taxon>Bacillales</taxon>
        <taxon>Paenibacillaceae</taxon>
        <taxon>Paenibacillus</taxon>
    </lineage>
</organism>
<dbReference type="PANTHER" id="PTHR33931:SF2">
    <property type="entry name" value="HOLIN-LIKE PROTEIN CIDA"/>
    <property type="match status" value="1"/>
</dbReference>
<dbReference type="InterPro" id="IPR005538">
    <property type="entry name" value="LrgA/CidA"/>
</dbReference>
<feature type="transmembrane region" description="Helical" evidence="6">
    <location>
        <begin position="90"/>
        <end position="111"/>
    </location>
</feature>
<evidence type="ECO:0000313" key="8">
    <source>
        <dbReference type="Proteomes" id="UP001519273"/>
    </source>
</evidence>
<evidence type="ECO:0000313" key="7">
    <source>
        <dbReference type="EMBL" id="MBP1936779.1"/>
    </source>
</evidence>
<proteinExistence type="predicted"/>
<keyword evidence="3 6" id="KW-0812">Transmembrane</keyword>
<reference evidence="7 8" key="1">
    <citation type="submission" date="2021-03" db="EMBL/GenBank/DDBJ databases">
        <title>Genomic Encyclopedia of Type Strains, Phase IV (KMG-IV): sequencing the most valuable type-strain genomes for metagenomic binning, comparative biology and taxonomic classification.</title>
        <authorList>
            <person name="Goeker M."/>
        </authorList>
    </citation>
    <scope>NUCLEOTIDE SEQUENCE [LARGE SCALE GENOMIC DNA]</scope>
    <source>
        <strain evidence="7 8">DSM 23491</strain>
    </source>
</reference>
<dbReference type="Pfam" id="PF03788">
    <property type="entry name" value="LrgA"/>
    <property type="match status" value="1"/>
</dbReference>
<keyword evidence="2" id="KW-1003">Cell membrane</keyword>
<comment type="subcellular location">
    <subcellularLocation>
        <location evidence="1">Cell membrane</location>
        <topology evidence="1">Multi-pass membrane protein</topology>
    </subcellularLocation>
</comment>
<comment type="caution">
    <text evidence="7">The sequence shown here is derived from an EMBL/GenBank/DDBJ whole genome shotgun (WGS) entry which is preliminary data.</text>
</comment>
<evidence type="ECO:0000256" key="1">
    <source>
        <dbReference type="ARBA" id="ARBA00004651"/>
    </source>
</evidence>
<dbReference type="RefSeq" id="WP_209847947.1">
    <property type="nucleotide sequence ID" value="NZ_CBCRVE010000003.1"/>
</dbReference>
<feature type="transmembrane region" description="Helical" evidence="6">
    <location>
        <begin position="30"/>
        <end position="51"/>
    </location>
</feature>
<evidence type="ECO:0000256" key="5">
    <source>
        <dbReference type="ARBA" id="ARBA00023136"/>
    </source>
</evidence>